<sequence>MILLTDYQQDIDIDWDADLFAQLKQSGSTFDSDTKGNESQWDVPRSNTDIQSMRKRMKQSWGEESNKEKSATTDWMPGCTEGPDQDEPWFTG</sequence>
<reference evidence="2 3" key="1">
    <citation type="submission" date="2024-10" db="EMBL/GenBank/DDBJ databases">
        <title>Updated reference genomes for cyclostephanoid diatoms.</title>
        <authorList>
            <person name="Roberts W.R."/>
            <person name="Alverson A.J."/>
        </authorList>
    </citation>
    <scope>NUCLEOTIDE SEQUENCE [LARGE SCALE GENOMIC DNA]</scope>
    <source>
        <strain evidence="2 3">AJA010-31</strain>
    </source>
</reference>
<evidence type="ECO:0000256" key="1">
    <source>
        <dbReference type="SAM" id="MobiDB-lite"/>
    </source>
</evidence>
<proteinExistence type="predicted"/>
<keyword evidence="3" id="KW-1185">Reference proteome</keyword>
<feature type="region of interest" description="Disordered" evidence="1">
    <location>
        <begin position="27"/>
        <end position="92"/>
    </location>
</feature>
<gene>
    <name evidence="2" type="ORF">ACHAWO_000723</name>
</gene>
<evidence type="ECO:0000313" key="3">
    <source>
        <dbReference type="Proteomes" id="UP001530400"/>
    </source>
</evidence>
<dbReference type="Proteomes" id="UP001530400">
    <property type="component" value="Unassembled WGS sequence"/>
</dbReference>
<dbReference type="AlphaFoldDB" id="A0ABD3PG33"/>
<feature type="compositionally biased region" description="Acidic residues" evidence="1">
    <location>
        <begin position="83"/>
        <end position="92"/>
    </location>
</feature>
<name>A0ABD3PG33_9STRA</name>
<comment type="caution">
    <text evidence="2">The sequence shown here is derived from an EMBL/GenBank/DDBJ whole genome shotgun (WGS) entry which is preliminary data.</text>
</comment>
<accession>A0ABD3PG33</accession>
<dbReference type="EMBL" id="JALLPJ020000644">
    <property type="protein sequence ID" value="KAL3786569.1"/>
    <property type="molecule type" value="Genomic_DNA"/>
</dbReference>
<feature type="compositionally biased region" description="Polar residues" evidence="1">
    <location>
        <begin position="27"/>
        <end position="51"/>
    </location>
</feature>
<protein>
    <submittedName>
        <fullName evidence="2">Uncharacterized protein</fullName>
    </submittedName>
</protein>
<evidence type="ECO:0000313" key="2">
    <source>
        <dbReference type="EMBL" id="KAL3786569.1"/>
    </source>
</evidence>
<organism evidence="2 3">
    <name type="scientific">Cyclotella atomus</name>
    <dbReference type="NCBI Taxonomy" id="382360"/>
    <lineage>
        <taxon>Eukaryota</taxon>
        <taxon>Sar</taxon>
        <taxon>Stramenopiles</taxon>
        <taxon>Ochrophyta</taxon>
        <taxon>Bacillariophyta</taxon>
        <taxon>Coscinodiscophyceae</taxon>
        <taxon>Thalassiosirophycidae</taxon>
        <taxon>Stephanodiscales</taxon>
        <taxon>Stephanodiscaceae</taxon>
        <taxon>Cyclotella</taxon>
    </lineage>
</organism>